<gene>
    <name evidence="2" type="ORF">PBRASI_LOCUS11070</name>
</gene>
<evidence type="ECO:0000313" key="2">
    <source>
        <dbReference type="EMBL" id="CAG8666446.1"/>
    </source>
</evidence>
<dbReference type="Proteomes" id="UP000789739">
    <property type="component" value="Unassembled WGS sequence"/>
</dbReference>
<sequence length="84" mass="9662">KNQESVNTHVHHDDDGLKTPSLRPHGNGEAKEITTLQKPKLCKHSFQYMSKHISVYINEQGLIMKVDQDVTIPEISDEIQKWLI</sequence>
<dbReference type="OrthoDB" id="2407081at2759"/>
<protein>
    <submittedName>
        <fullName evidence="2">4984_t:CDS:1</fullName>
    </submittedName>
</protein>
<organism evidence="2 3">
    <name type="scientific">Paraglomus brasilianum</name>
    <dbReference type="NCBI Taxonomy" id="144538"/>
    <lineage>
        <taxon>Eukaryota</taxon>
        <taxon>Fungi</taxon>
        <taxon>Fungi incertae sedis</taxon>
        <taxon>Mucoromycota</taxon>
        <taxon>Glomeromycotina</taxon>
        <taxon>Glomeromycetes</taxon>
        <taxon>Paraglomerales</taxon>
        <taxon>Paraglomeraceae</taxon>
        <taxon>Paraglomus</taxon>
    </lineage>
</organism>
<reference evidence="2" key="1">
    <citation type="submission" date="2021-06" db="EMBL/GenBank/DDBJ databases">
        <authorList>
            <person name="Kallberg Y."/>
            <person name="Tangrot J."/>
            <person name="Rosling A."/>
        </authorList>
    </citation>
    <scope>NUCLEOTIDE SEQUENCE</scope>
    <source>
        <strain evidence="2">BR232B</strain>
    </source>
</reference>
<accession>A0A9N9E7C7</accession>
<feature type="region of interest" description="Disordered" evidence="1">
    <location>
        <begin position="1"/>
        <end position="36"/>
    </location>
</feature>
<name>A0A9N9E7C7_9GLOM</name>
<dbReference type="EMBL" id="CAJVPI010004279">
    <property type="protein sequence ID" value="CAG8666446.1"/>
    <property type="molecule type" value="Genomic_DNA"/>
</dbReference>
<feature type="non-terminal residue" evidence="2">
    <location>
        <position position="84"/>
    </location>
</feature>
<evidence type="ECO:0000256" key="1">
    <source>
        <dbReference type="SAM" id="MobiDB-lite"/>
    </source>
</evidence>
<evidence type="ECO:0000313" key="3">
    <source>
        <dbReference type="Proteomes" id="UP000789739"/>
    </source>
</evidence>
<proteinExistence type="predicted"/>
<comment type="caution">
    <text evidence="2">The sequence shown here is derived from an EMBL/GenBank/DDBJ whole genome shotgun (WGS) entry which is preliminary data.</text>
</comment>
<dbReference type="AlphaFoldDB" id="A0A9N9E7C7"/>
<keyword evidence="3" id="KW-1185">Reference proteome</keyword>